<dbReference type="Proteomes" id="UP001499993">
    <property type="component" value="Unassembled WGS sequence"/>
</dbReference>
<protein>
    <recommendedName>
        <fullName evidence="4">Tetratricopeptide repeat protein</fullName>
    </recommendedName>
</protein>
<dbReference type="SUPFAM" id="SSF48452">
    <property type="entry name" value="TPR-like"/>
    <property type="match status" value="1"/>
</dbReference>
<keyword evidence="3" id="KW-1185">Reference proteome</keyword>
<evidence type="ECO:0000256" key="1">
    <source>
        <dbReference type="SAM" id="MobiDB-lite"/>
    </source>
</evidence>
<feature type="compositionally biased region" description="Polar residues" evidence="1">
    <location>
        <begin position="1"/>
        <end position="10"/>
    </location>
</feature>
<proteinExistence type="predicted"/>
<name>A0ABP9G5S8_9ACTN</name>
<dbReference type="EMBL" id="BAABIK010000002">
    <property type="protein sequence ID" value="GAA4928460.1"/>
    <property type="molecule type" value="Genomic_DNA"/>
</dbReference>
<feature type="region of interest" description="Disordered" evidence="1">
    <location>
        <begin position="1"/>
        <end position="22"/>
    </location>
</feature>
<dbReference type="InterPro" id="IPR011990">
    <property type="entry name" value="TPR-like_helical_dom_sf"/>
</dbReference>
<dbReference type="Pfam" id="PF13174">
    <property type="entry name" value="TPR_6"/>
    <property type="match status" value="1"/>
</dbReference>
<accession>A0ABP9G5S8</accession>
<sequence length="414" mass="43991">MTASAGSSTHDAAGDESESKSLCDQARDLAENGHLNRAAQVYERVVEGGAQRYLPLAALGLAVVRHDMGEVAASRSAARTAIGTGHPEFAPRAAYHLALSFEAEGDAEQARAAWRDVLDSGNNRYRPAAHYGLARLAEDRGDTETAEAHWDQVLSSDSVEIVPEAAHDYAARLLARGLTDAAADVVHRGLELGEHTGLRLLLGAVHVEYAIGAFAAVVTEAGARGGEPREGAGPAPEAPGAAPEGAVAPEVAGGAVELLARLLAVRGDGEAAERVWADGLAHRDPATADEVRARLRRGFLAPDPETAEQEDGQAREDEVWWDPYVEAAAAQHSAPMLTGELFVALNRMYTHLALPLAQGENNAAALRRALEEAVRTPGQYVWGRALHDDFRERLRLAAGSREPVLPEDWPDAAE</sequence>
<gene>
    <name evidence="2" type="ORF">GCM10023224_04590</name>
</gene>
<evidence type="ECO:0008006" key="4">
    <source>
        <dbReference type="Google" id="ProtNLM"/>
    </source>
</evidence>
<dbReference type="InterPro" id="IPR019734">
    <property type="entry name" value="TPR_rpt"/>
</dbReference>
<organism evidence="2 3">
    <name type="scientific">Streptomonospora halophila</name>
    <dbReference type="NCBI Taxonomy" id="427369"/>
    <lineage>
        <taxon>Bacteria</taxon>
        <taxon>Bacillati</taxon>
        <taxon>Actinomycetota</taxon>
        <taxon>Actinomycetes</taxon>
        <taxon>Streptosporangiales</taxon>
        <taxon>Nocardiopsidaceae</taxon>
        <taxon>Streptomonospora</taxon>
    </lineage>
</organism>
<dbReference type="Gene3D" id="1.25.40.10">
    <property type="entry name" value="Tetratricopeptide repeat domain"/>
    <property type="match status" value="1"/>
</dbReference>
<feature type="region of interest" description="Disordered" evidence="1">
    <location>
        <begin position="224"/>
        <end position="245"/>
    </location>
</feature>
<evidence type="ECO:0000313" key="2">
    <source>
        <dbReference type="EMBL" id="GAA4928460.1"/>
    </source>
</evidence>
<reference evidence="3" key="1">
    <citation type="journal article" date="2019" name="Int. J. Syst. Evol. Microbiol.">
        <title>The Global Catalogue of Microorganisms (GCM) 10K type strain sequencing project: providing services to taxonomists for standard genome sequencing and annotation.</title>
        <authorList>
            <consortium name="The Broad Institute Genomics Platform"/>
            <consortium name="The Broad Institute Genome Sequencing Center for Infectious Disease"/>
            <person name="Wu L."/>
            <person name="Ma J."/>
        </authorList>
    </citation>
    <scope>NUCLEOTIDE SEQUENCE [LARGE SCALE GENOMIC DNA]</scope>
    <source>
        <strain evidence="3">JCM 18123</strain>
    </source>
</reference>
<dbReference type="RefSeq" id="WP_345555243.1">
    <property type="nucleotide sequence ID" value="NZ_BAABIK010000002.1"/>
</dbReference>
<feature type="compositionally biased region" description="Low complexity" evidence="1">
    <location>
        <begin position="231"/>
        <end position="245"/>
    </location>
</feature>
<comment type="caution">
    <text evidence="2">The sequence shown here is derived from an EMBL/GenBank/DDBJ whole genome shotgun (WGS) entry which is preliminary data.</text>
</comment>
<evidence type="ECO:0000313" key="3">
    <source>
        <dbReference type="Proteomes" id="UP001499993"/>
    </source>
</evidence>